<evidence type="ECO:0000313" key="12">
    <source>
        <dbReference type="Proteomes" id="UP000007110"/>
    </source>
</evidence>
<dbReference type="GO" id="GO:0005874">
    <property type="term" value="C:microtubule"/>
    <property type="evidence" value="ECO:0007669"/>
    <property type="project" value="UniProtKB-KW"/>
</dbReference>
<dbReference type="GO" id="GO:0005813">
    <property type="term" value="C:centrosome"/>
    <property type="evidence" value="ECO:0007669"/>
    <property type="project" value="UniProtKB-SubCell"/>
</dbReference>
<dbReference type="PANTHER" id="PTHR19302:SF27">
    <property type="entry name" value="GAMMA-TUBULIN COMPLEX COMPONENT 4"/>
    <property type="match status" value="1"/>
</dbReference>
<dbReference type="KEGG" id="spu:593790"/>
<dbReference type="Gene3D" id="1.20.120.1900">
    <property type="entry name" value="Gamma-tubulin complex, C-terminal domain"/>
    <property type="match status" value="1"/>
</dbReference>
<organism evidence="11 12">
    <name type="scientific">Strongylocentrotus purpuratus</name>
    <name type="common">Purple sea urchin</name>
    <dbReference type="NCBI Taxonomy" id="7668"/>
    <lineage>
        <taxon>Eukaryota</taxon>
        <taxon>Metazoa</taxon>
        <taxon>Echinodermata</taxon>
        <taxon>Eleutherozoa</taxon>
        <taxon>Echinozoa</taxon>
        <taxon>Echinoidea</taxon>
        <taxon>Euechinoidea</taxon>
        <taxon>Echinacea</taxon>
        <taxon>Camarodonta</taxon>
        <taxon>Echinidea</taxon>
        <taxon>Strongylocentrotidae</taxon>
        <taxon>Strongylocentrotus</taxon>
    </lineage>
</organism>
<dbReference type="GO" id="GO:0000930">
    <property type="term" value="C:gamma-tubulin complex"/>
    <property type="evidence" value="ECO:0000318"/>
    <property type="project" value="GO_Central"/>
</dbReference>
<keyword evidence="12" id="KW-1185">Reference proteome</keyword>
<comment type="subunit">
    <text evidence="7">Component of the gamma-tubulin ring complex (gTuRC) consisting of TUBGCP2, TUBGCP3, TUBGCP4, TUBGCP5 and TUBGCP6 and gamma-tubulin TUBG1 or TUBG2. TUBGCP2, TUBGCP3, TUBGCP4, TUBGCP5 and TUBGCP6 assemble in a 5:5:2:1:1 stoichiometry; each is associated with a gamma-tubulin, thereby arranging 14 gamma-tubulins in a helical manner. Gamma-tubulin at the first position is blocked by TUBGCP3 at the last position, allowing 13 protafilaments to grow into a microtubule. The gTuRC (via TUBGCP3 and TUBGCP6) interacts with ACTB and MZT1; the interactions form a luminal bridge that stabilizes the initial structure during complex assembly. The gTuRC (via TUBGCP2) interacts with MZT2A/MZT2B and CDK5RAP2 (via CM1 motif); the interactions play a role in gTuRC activation. Interacts with NINL. Interacts with ATF5; the ATF5:PCNT:polyglutamylated tubulin (PGT) tripartite unites the mother centriole and the pericentriolar material (PCM) in the centrosome.</text>
</comment>
<dbReference type="GO" id="GO:0031122">
    <property type="term" value="P:cytoplasmic microtubule organization"/>
    <property type="evidence" value="ECO:0000318"/>
    <property type="project" value="GO_Central"/>
</dbReference>
<feature type="domain" description="Gamma tubulin complex component protein N-terminal" evidence="10">
    <location>
        <begin position="2"/>
        <end position="347"/>
    </location>
</feature>
<dbReference type="GeneID" id="593790"/>
<evidence type="ECO:0000256" key="7">
    <source>
        <dbReference type="ARBA" id="ARBA00093547"/>
    </source>
</evidence>
<dbReference type="RefSeq" id="XP_003723396.1">
    <property type="nucleotide sequence ID" value="XM_003723348.3"/>
</dbReference>
<sequence length="657" mass="74942">MLHELLMALNGFPGSIFVEHEQNSIRVVPDLPFIHVSEVGVLNRVCRLGAIYKTLQTFISRYSGSPHLGGYTKETKPVDRLSDGLYLRTFCSGLGKVLEPYRKALLDLEQDILSDPNLTVGHVQHTLEPFQSLFPALVSLAQQIQTQAYHGGQILDLLQRHCDCGQPVIQQALQKILFACHCVMYRQVTAWLLHGMLLDRHAEFFIHQTTEPGQLLTPSPDDDDLGLGGVTSTQLQDIMQLSEDGRSSETEHSHFAIHPAMLPSYIPARAAEKILFVGESVQMFESKKQSTAMKYTDSVLGENEAEFASRLHDLQEKPIFSVQDFEDAVDEIRVCVAEHLWKLVVEEFNLVGKLNMFKDFFLLGRGELFLAFIDQAQTLLKNPATTTTEHDVNVAFQQAAHKILSDDDTSLSRFRITISGKISKPSSKKSEGMRPGRGSAESGWSCLGMTFAVQWPLHILFTQSVLERYNMLFRFLLNVKRVQLELQQCWAVQMQHKHQNFKRWDAAQWRLRSHMAFLIDNLQYFLQVDVLETHFIQLIQKIEIKRDFEAVRLAHDQFLVSLMAQCFLLSKPVHHCLTEILELCYSFCSLMMQTSTVTERELTHMDKLAQGFNRQSSLLFKILSGVRNHHASPHLTQLLLRLDFNKYYSQAEGALAR</sequence>
<evidence type="ECO:0000256" key="8">
    <source>
        <dbReference type="RuleBase" id="RU363050"/>
    </source>
</evidence>
<keyword evidence="3 8" id="KW-0963">Cytoplasm</keyword>
<dbReference type="InParanoid" id="A0A7M7GFQ5"/>
<keyword evidence="5 8" id="KW-0206">Cytoskeleton</keyword>
<dbReference type="InterPro" id="IPR041470">
    <property type="entry name" value="GCP_N"/>
</dbReference>
<protein>
    <recommendedName>
        <fullName evidence="8">Gamma-tubulin complex component</fullName>
    </recommendedName>
</protein>
<dbReference type="OMA" id="QLSMWLL"/>
<keyword evidence="4 8" id="KW-0493">Microtubule</keyword>
<dbReference type="GO" id="GO:0043015">
    <property type="term" value="F:gamma-tubulin binding"/>
    <property type="evidence" value="ECO:0000318"/>
    <property type="project" value="GO_Central"/>
</dbReference>
<dbReference type="InterPro" id="IPR042241">
    <property type="entry name" value="GCP_C_sf"/>
</dbReference>
<dbReference type="FunFam" id="1.20.120.1900:FF:000001">
    <property type="entry name" value="Gamma-tubulin complex component"/>
    <property type="match status" value="1"/>
</dbReference>
<feature type="domain" description="Gamma tubulin complex component C-terminal" evidence="9">
    <location>
        <begin position="350"/>
        <end position="648"/>
    </location>
</feature>
<comment type="similarity">
    <text evidence="2 8">Belongs to the TUBGCP family.</text>
</comment>
<dbReference type="EnsemblMetazoa" id="XM_003723348">
    <property type="protein sequence ID" value="XP_003723396"/>
    <property type="gene ID" value="LOC593790"/>
</dbReference>
<evidence type="ECO:0000256" key="2">
    <source>
        <dbReference type="ARBA" id="ARBA00010337"/>
    </source>
</evidence>
<evidence type="ECO:0000256" key="3">
    <source>
        <dbReference type="ARBA" id="ARBA00022490"/>
    </source>
</evidence>
<evidence type="ECO:0000313" key="11">
    <source>
        <dbReference type="EnsemblMetazoa" id="XP_003723396"/>
    </source>
</evidence>
<dbReference type="GO" id="GO:0007020">
    <property type="term" value="P:microtubule nucleation"/>
    <property type="evidence" value="ECO:0000318"/>
    <property type="project" value="GO_Central"/>
</dbReference>
<dbReference type="GO" id="GO:0000922">
    <property type="term" value="C:spindle pole"/>
    <property type="evidence" value="ECO:0007669"/>
    <property type="project" value="InterPro"/>
</dbReference>
<dbReference type="Pfam" id="PF04130">
    <property type="entry name" value="GCP_C_terminal"/>
    <property type="match status" value="1"/>
</dbReference>
<evidence type="ECO:0000256" key="4">
    <source>
        <dbReference type="ARBA" id="ARBA00022701"/>
    </source>
</evidence>
<dbReference type="PANTHER" id="PTHR19302">
    <property type="entry name" value="GAMMA TUBULIN COMPLEX PROTEIN"/>
    <property type="match status" value="1"/>
</dbReference>
<evidence type="ECO:0000259" key="10">
    <source>
        <dbReference type="Pfam" id="PF17681"/>
    </source>
</evidence>
<evidence type="ECO:0000256" key="6">
    <source>
        <dbReference type="ARBA" id="ARBA00093416"/>
    </source>
</evidence>
<reference evidence="12" key="1">
    <citation type="submission" date="2015-02" db="EMBL/GenBank/DDBJ databases">
        <title>Genome sequencing for Strongylocentrotus purpuratus.</title>
        <authorList>
            <person name="Murali S."/>
            <person name="Liu Y."/>
            <person name="Vee V."/>
            <person name="English A."/>
            <person name="Wang M."/>
            <person name="Skinner E."/>
            <person name="Han Y."/>
            <person name="Muzny D.M."/>
            <person name="Worley K.C."/>
            <person name="Gibbs R.A."/>
        </authorList>
    </citation>
    <scope>NUCLEOTIDE SEQUENCE</scope>
</reference>
<dbReference type="GO" id="GO:0051225">
    <property type="term" value="P:spindle assembly"/>
    <property type="evidence" value="ECO:0000318"/>
    <property type="project" value="GO_Central"/>
</dbReference>
<evidence type="ECO:0000259" key="9">
    <source>
        <dbReference type="Pfam" id="PF04130"/>
    </source>
</evidence>
<accession>A0A7M7GFQ5</accession>
<evidence type="ECO:0000256" key="1">
    <source>
        <dbReference type="ARBA" id="ARBA00004300"/>
    </source>
</evidence>
<proteinExistence type="inferred from homology"/>
<reference evidence="11" key="2">
    <citation type="submission" date="2021-01" db="UniProtKB">
        <authorList>
            <consortium name="EnsemblMetazoa"/>
        </authorList>
    </citation>
    <scope>IDENTIFICATION</scope>
</reference>
<dbReference type="Proteomes" id="UP000007110">
    <property type="component" value="Unassembled WGS sequence"/>
</dbReference>
<evidence type="ECO:0000256" key="5">
    <source>
        <dbReference type="ARBA" id="ARBA00023212"/>
    </source>
</evidence>
<dbReference type="InterPro" id="IPR007259">
    <property type="entry name" value="GCP"/>
</dbReference>
<dbReference type="CTD" id="27229"/>
<comment type="subcellular location">
    <subcellularLocation>
        <location evidence="1">Cytoplasm</location>
        <location evidence="1">Cytoskeleton</location>
        <location evidence="1">Microtubule organizing center</location>
        <location evidence="1">Centrosome</location>
    </subcellularLocation>
</comment>
<dbReference type="OrthoDB" id="78652at2759"/>
<dbReference type="Pfam" id="PF17681">
    <property type="entry name" value="GCP_N_terminal"/>
    <property type="match status" value="1"/>
</dbReference>
<dbReference type="GO" id="GO:0000278">
    <property type="term" value="P:mitotic cell cycle"/>
    <property type="evidence" value="ECO:0000318"/>
    <property type="project" value="GO_Central"/>
</dbReference>
<dbReference type="InterPro" id="IPR040457">
    <property type="entry name" value="GCP_C"/>
</dbReference>
<dbReference type="GO" id="GO:0051321">
    <property type="term" value="P:meiotic cell cycle"/>
    <property type="evidence" value="ECO:0000318"/>
    <property type="project" value="GO_Central"/>
</dbReference>
<comment type="function">
    <text evidence="6">Component of the gamma-tubulin ring complex (gTuRC) which mediates microtubule nucleation. The gTuRC regulates the minus-end nucleation of alpha-beta tubulin heterodimers that grow into microtubule protafilaments, a critical step in centrosome duplication and spindle formation.</text>
</comment>
<dbReference type="AlphaFoldDB" id="A0A7M7GFQ5"/>
<name>A0A7M7GFQ5_STRPU</name>